<dbReference type="GO" id="GO:0022857">
    <property type="term" value="F:transmembrane transporter activity"/>
    <property type="evidence" value="ECO:0007669"/>
    <property type="project" value="InterPro"/>
</dbReference>
<accession>A0A8J9YTF3</accession>
<feature type="transmembrane region" description="Helical" evidence="6">
    <location>
        <begin position="61"/>
        <end position="82"/>
    </location>
</feature>
<dbReference type="GO" id="GO:0016020">
    <property type="term" value="C:membrane"/>
    <property type="evidence" value="ECO:0007669"/>
    <property type="project" value="UniProtKB-SubCell"/>
</dbReference>
<dbReference type="Pfam" id="PF00083">
    <property type="entry name" value="Sugar_tr"/>
    <property type="match status" value="1"/>
</dbReference>
<proteinExistence type="predicted"/>
<feature type="transmembrane region" description="Helical" evidence="6">
    <location>
        <begin position="507"/>
        <end position="530"/>
    </location>
</feature>
<feature type="transmembrane region" description="Helical" evidence="6">
    <location>
        <begin position="536"/>
        <end position="555"/>
    </location>
</feature>
<protein>
    <submittedName>
        <fullName evidence="8">SLC22A5 protein</fullName>
    </submittedName>
</protein>
<dbReference type="EMBL" id="OV696697">
    <property type="protein sequence ID" value="CAH1241403.1"/>
    <property type="molecule type" value="Genomic_DNA"/>
</dbReference>
<feature type="transmembrane region" description="Helical" evidence="6">
    <location>
        <begin position="272"/>
        <end position="295"/>
    </location>
</feature>
<reference evidence="8" key="1">
    <citation type="submission" date="2022-01" db="EMBL/GenBank/DDBJ databases">
        <authorList>
            <person name="Braso-Vives M."/>
        </authorList>
    </citation>
    <scope>NUCLEOTIDE SEQUENCE</scope>
</reference>
<feature type="transmembrane region" description="Helical" evidence="6">
    <location>
        <begin position="419"/>
        <end position="438"/>
    </location>
</feature>
<dbReference type="CDD" id="cd17317">
    <property type="entry name" value="MFS_SLC22"/>
    <property type="match status" value="1"/>
</dbReference>
<feature type="transmembrane region" description="Helical" evidence="6">
    <location>
        <begin position="214"/>
        <end position="233"/>
    </location>
</feature>
<dbReference type="Gene3D" id="1.20.1250.20">
    <property type="entry name" value="MFS general substrate transporter like domains"/>
    <property type="match status" value="1"/>
</dbReference>
<evidence type="ECO:0000259" key="7">
    <source>
        <dbReference type="PROSITE" id="PS50850"/>
    </source>
</evidence>
<dbReference type="InterPro" id="IPR020846">
    <property type="entry name" value="MFS_dom"/>
</dbReference>
<dbReference type="AlphaFoldDB" id="A0A8J9YTF3"/>
<organism evidence="8 9">
    <name type="scientific">Branchiostoma lanceolatum</name>
    <name type="common">Common lancelet</name>
    <name type="synonym">Amphioxus lanceolatum</name>
    <dbReference type="NCBI Taxonomy" id="7740"/>
    <lineage>
        <taxon>Eukaryota</taxon>
        <taxon>Metazoa</taxon>
        <taxon>Chordata</taxon>
        <taxon>Cephalochordata</taxon>
        <taxon>Leptocardii</taxon>
        <taxon>Amphioxiformes</taxon>
        <taxon>Branchiostomatidae</taxon>
        <taxon>Branchiostoma</taxon>
    </lineage>
</organism>
<keyword evidence="3 6" id="KW-1133">Transmembrane helix</keyword>
<keyword evidence="2 6" id="KW-0812">Transmembrane</keyword>
<feature type="transmembrane region" description="Helical" evidence="6">
    <location>
        <begin position="183"/>
        <end position="202"/>
    </location>
</feature>
<feature type="compositionally biased region" description="Basic and acidic residues" evidence="5">
    <location>
        <begin position="587"/>
        <end position="596"/>
    </location>
</feature>
<feature type="domain" description="Major facilitator superfamily (MFS) profile" evidence="7">
    <location>
        <begin position="131"/>
        <end position="560"/>
    </location>
</feature>
<feature type="transmembrane region" description="Helical" evidence="6">
    <location>
        <begin position="239"/>
        <end position="260"/>
    </location>
</feature>
<feature type="transmembrane region" description="Helical" evidence="6">
    <location>
        <begin position="450"/>
        <end position="467"/>
    </location>
</feature>
<keyword evidence="9" id="KW-1185">Reference proteome</keyword>
<evidence type="ECO:0000256" key="1">
    <source>
        <dbReference type="ARBA" id="ARBA00004141"/>
    </source>
</evidence>
<keyword evidence="4 6" id="KW-0472">Membrane</keyword>
<dbReference type="InterPro" id="IPR036259">
    <property type="entry name" value="MFS_trans_sf"/>
</dbReference>
<feature type="transmembrane region" description="Helical" evidence="6">
    <location>
        <begin position="301"/>
        <end position="319"/>
    </location>
</feature>
<sequence>MNWLTPTFSKVSRTRRVPLQTKEASKSQELKPRVVASNMVHYDAVLKHVGEFGTYQKRMCFFAFLPSLSVGMHMMAMVFLAATPAHRCRAPEGDALAARYNWTEPELLNMTIPWTKDDDGKPVLHSCKRYDLTTVELNASIRNLTNQRASWNVTSCDAGWTYDRSQYKTSITIDNNIVCDDKWLANMAQSIYMVGVLIGSITFGDLSDRFGRKVVMFVAIVLNLVSGISTMFAPNFTAFVILRLFVGVSSLGIYLVNFVLACEIVGPSRRTLVGTVDYVFFVLGYMLEAGLAYFIRTWTHLQLAISLLSVLWLPLWCVVTESPRWLLAKGRTDEARVIVEKMAKTNGVDFPDALWEKMVESKDKLAETPDNGRFYSVRDLVRTPNLAKKSAIVFYNWGVITMVYYGLSLNTSALGGDDYINFFLSGLVEFPALLMSIIVIEKWGRRSPHIMFMVGGGVACICTLFVPSDLFPLTMTLAMIGKFGIAASFNIIYIWTGEIYPTVVRNLGLGVSSMWARVGGIISPFLALLADSWRPLPYIVFGGVSVLGGILCLMLPETLGAPLPQTLEEAEDFGKGGSLLCPAGGHKKPEDTKELEADLPDTSPSVDATNAMTNPSFYLSFETGL</sequence>
<evidence type="ECO:0000256" key="2">
    <source>
        <dbReference type="ARBA" id="ARBA00022692"/>
    </source>
</evidence>
<feature type="transmembrane region" description="Helical" evidence="6">
    <location>
        <begin position="473"/>
        <end position="495"/>
    </location>
</feature>
<feature type="transmembrane region" description="Helical" evidence="6">
    <location>
        <begin position="390"/>
        <end position="407"/>
    </location>
</feature>
<evidence type="ECO:0000256" key="3">
    <source>
        <dbReference type="ARBA" id="ARBA00022989"/>
    </source>
</evidence>
<dbReference type="OrthoDB" id="3936150at2759"/>
<dbReference type="PROSITE" id="PS50850">
    <property type="entry name" value="MFS"/>
    <property type="match status" value="1"/>
</dbReference>
<evidence type="ECO:0000313" key="8">
    <source>
        <dbReference type="EMBL" id="CAH1241403.1"/>
    </source>
</evidence>
<name>A0A8J9YTF3_BRALA</name>
<comment type="subcellular location">
    <subcellularLocation>
        <location evidence="1">Membrane</location>
        <topology evidence="1">Multi-pass membrane protein</topology>
    </subcellularLocation>
</comment>
<evidence type="ECO:0000256" key="5">
    <source>
        <dbReference type="SAM" id="MobiDB-lite"/>
    </source>
</evidence>
<dbReference type="PANTHER" id="PTHR24064">
    <property type="entry name" value="SOLUTE CARRIER FAMILY 22 MEMBER"/>
    <property type="match status" value="1"/>
</dbReference>
<gene>
    <name evidence="8" type="primary">SLC22A5</name>
    <name evidence="8" type="ORF">BLAG_LOCUS5064</name>
</gene>
<dbReference type="SUPFAM" id="SSF103473">
    <property type="entry name" value="MFS general substrate transporter"/>
    <property type="match status" value="1"/>
</dbReference>
<evidence type="ECO:0000256" key="4">
    <source>
        <dbReference type="ARBA" id="ARBA00023136"/>
    </source>
</evidence>
<dbReference type="Proteomes" id="UP000838412">
    <property type="component" value="Chromosome 12"/>
</dbReference>
<dbReference type="InterPro" id="IPR005828">
    <property type="entry name" value="MFS_sugar_transport-like"/>
</dbReference>
<evidence type="ECO:0000256" key="6">
    <source>
        <dbReference type="SAM" id="Phobius"/>
    </source>
</evidence>
<evidence type="ECO:0000313" key="9">
    <source>
        <dbReference type="Proteomes" id="UP000838412"/>
    </source>
</evidence>
<feature type="region of interest" description="Disordered" evidence="5">
    <location>
        <begin position="585"/>
        <end position="606"/>
    </location>
</feature>